<feature type="compositionally biased region" description="Acidic residues" evidence="1">
    <location>
        <begin position="10"/>
        <end position="32"/>
    </location>
</feature>
<keyword evidence="2" id="KW-0812">Transmembrane</keyword>
<comment type="caution">
    <text evidence="3">The sequence shown here is derived from an EMBL/GenBank/DDBJ whole genome shotgun (WGS) entry which is preliminary data.</text>
</comment>
<feature type="compositionally biased region" description="Acidic residues" evidence="1">
    <location>
        <begin position="280"/>
        <end position="300"/>
    </location>
</feature>
<keyword evidence="2" id="KW-0472">Membrane</keyword>
<evidence type="ECO:0000313" key="4">
    <source>
        <dbReference type="Proteomes" id="UP000198406"/>
    </source>
</evidence>
<feature type="compositionally biased region" description="Acidic residues" evidence="1">
    <location>
        <begin position="239"/>
        <end position="272"/>
    </location>
</feature>
<accession>A0A1Z5KBK8</accession>
<feature type="transmembrane region" description="Helical" evidence="2">
    <location>
        <begin position="80"/>
        <end position="99"/>
    </location>
</feature>
<evidence type="ECO:0000313" key="3">
    <source>
        <dbReference type="EMBL" id="GAX23664.1"/>
    </source>
</evidence>
<dbReference type="Pfam" id="PF10032">
    <property type="entry name" value="Pho88"/>
    <property type="match status" value="1"/>
</dbReference>
<dbReference type="GO" id="GO:0045047">
    <property type="term" value="P:protein targeting to ER"/>
    <property type="evidence" value="ECO:0007669"/>
    <property type="project" value="InterPro"/>
</dbReference>
<dbReference type="InParanoid" id="A0A1Z5KBK8"/>
<dbReference type="OrthoDB" id="18139at2759"/>
<dbReference type="GO" id="GO:0005739">
    <property type="term" value="C:mitochondrion"/>
    <property type="evidence" value="ECO:0007669"/>
    <property type="project" value="TreeGrafter"/>
</dbReference>
<keyword evidence="2" id="KW-1133">Transmembrane helix</keyword>
<dbReference type="Proteomes" id="UP000198406">
    <property type="component" value="Unassembled WGS sequence"/>
</dbReference>
<name>A0A1Z5KBK8_FISSO</name>
<protein>
    <submittedName>
        <fullName evidence="3">Uncharacterized protein</fullName>
    </submittedName>
</protein>
<dbReference type="AlphaFoldDB" id="A0A1Z5KBK8"/>
<proteinExistence type="predicted"/>
<gene>
    <name evidence="3" type="ORF">FisN_12Hh238</name>
</gene>
<reference evidence="3 4" key="1">
    <citation type="journal article" date="2015" name="Plant Cell">
        <title>Oil accumulation by the oleaginous diatom Fistulifera solaris as revealed by the genome and transcriptome.</title>
        <authorList>
            <person name="Tanaka T."/>
            <person name="Maeda Y."/>
            <person name="Veluchamy A."/>
            <person name="Tanaka M."/>
            <person name="Abida H."/>
            <person name="Marechal E."/>
            <person name="Bowler C."/>
            <person name="Muto M."/>
            <person name="Sunaga Y."/>
            <person name="Tanaka M."/>
            <person name="Yoshino T."/>
            <person name="Taniguchi T."/>
            <person name="Fukuda Y."/>
            <person name="Nemoto M."/>
            <person name="Matsumoto M."/>
            <person name="Wong P.S."/>
            <person name="Aburatani S."/>
            <person name="Fujibuchi W."/>
        </authorList>
    </citation>
    <scope>NUCLEOTIDE SEQUENCE [LARGE SCALE GENOMIC DNA]</scope>
    <source>
        <strain evidence="3 4">JPCC DA0580</strain>
    </source>
</reference>
<keyword evidence="4" id="KW-1185">Reference proteome</keyword>
<dbReference type="GO" id="GO:0005783">
    <property type="term" value="C:endoplasmic reticulum"/>
    <property type="evidence" value="ECO:0007669"/>
    <property type="project" value="InterPro"/>
</dbReference>
<evidence type="ECO:0000256" key="2">
    <source>
        <dbReference type="SAM" id="Phobius"/>
    </source>
</evidence>
<dbReference type="InterPro" id="IPR012098">
    <property type="entry name" value="SND3_fun"/>
</dbReference>
<dbReference type="PANTHER" id="PTHR28112:SF1">
    <property type="entry name" value="SRP-INDEPENDENT TARGETING PROTEIN 3"/>
    <property type="match status" value="1"/>
</dbReference>
<feature type="transmembrane region" description="Helical" evidence="2">
    <location>
        <begin position="163"/>
        <end position="179"/>
    </location>
</feature>
<feature type="region of interest" description="Disordered" evidence="1">
    <location>
        <begin position="218"/>
        <end position="300"/>
    </location>
</feature>
<dbReference type="EMBL" id="BDSP01000203">
    <property type="protein sequence ID" value="GAX23664.1"/>
    <property type="molecule type" value="Genomic_DNA"/>
</dbReference>
<dbReference type="PANTHER" id="PTHR28112">
    <property type="entry name" value="SRP-INDEPENDENT TARGETING PROTEIN 3"/>
    <property type="match status" value="1"/>
</dbReference>
<feature type="region of interest" description="Disordered" evidence="1">
    <location>
        <begin position="1"/>
        <end position="35"/>
    </location>
</feature>
<feature type="transmembrane region" description="Helical" evidence="2">
    <location>
        <begin position="185"/>
        <end position="207"/>
    </location>
</feature>
<sequence length="300" mass="33774">MDIRGGSSSTEEEEEEEESDTEDEEEDEEDVVDSGVQIEMNVEKYDEPLVPSPMLNLYASIGVMLLARKVDLFSPMVVKLARFAFVAFLVCYQLFLLYARIQAVSQNDRTPIELKSPLTSVLQSQLGDETGSNAMMKSLASSFLSSKSTVLEYDLKQIRSMQSGMIFNMLFMWILHFKMGQVQPLIIQSILGLANLIYSPLFQVYGLGRNLERPFKTPSPLTRMHESQVPETETISVTDTEEEAEVVEDENEEEEATDSQEEVMEEEDDEAATEAKDVVEEGGGEDEDVEEEESVLVDDE</sequence>
<evidence type="ECO:0000256" key="1">
    <source>
        <dbReference type="SAM" id="MobiDB-lite"/>
    </source>
</evidence>
<organism evidence="3 4">
    <name type="scientific">Fistulifera solaris</name>
    <name type="common">Oleaginous diatom</name>
    <dbReference type="NCBI Taxonomy" id="1519565"/>
    <lineage>
        <taxon>Eukaryota</taxon>
        <taxon>Sar</taxon>
        <taxon>Stramenopiles</taxon>
        <taxon>Ochrophyta</taxon>
        <taxon>Bacillariophyta</taxon>
        <taxon>Bacillariophyceae</taxon>
        <taxon>Bacillariophycidae</taxon>
        <taxon>Naviculales</taxon>
        <taxon>Naviculaceae</taxon>
        <taxon>Fistulifera</taxon>
    </lineage>
</organism>